<feature type="region of interest" description="Disordered" evidence="1">
    <location>
        <begin position="1"/>
        <end position="236"/>
    </location>
</feature>
<proteinExistence type="predicted"/>
<name>M2P6Z1_CERS8</name>
<dbReference type="AlphaFoldDB" id="M2P6Z1"/>
<dbReference type="EMBL" id="KB445824">
    <property type="protein sequence ID" value="EMD31104.1"/>
    <property type="molecule type" value="Genomic_DNA"/>
</dbReference>
<keyword evidence="3" id="KW-1185">Reference proteome</keyword>
<evidence type="ECO:0000313" key="3">
    <source>
        <dbReference type="Proteomes" id="UP000016930"/>
    </source>
</evidence>
<accession>M2P6Z1</accession>
<protein>
    <submittedName>
        <fullName evidence="2">Uncharacterized protein</fullName>
    </submittedName>
</protein>
<gene>
    <name evidence="2" type="ORF">CERSUDRAFT_100737</name>
</gene>
<dbReference type="HOGENOM" id="CLU_1057678_0_0_1"/>
<evidence type="ECO:0000313" key="2">
    <source>
        <dbReference type="EMBL" id="EMD31104.1"/>
    </source>
</evidence>
<sequence>MTRPFPFEELPLPHPATLPHTQQPSPAPHAPPSKPLSIRTHTARALEPTSPSPEILPPGRIFPPSSPPQGLTSRLPASRVSSNAPPVGSKIRPVGANPKPAVPVHLRTSPDHSASIAGSSQRMPHTPPRFRTPAPLRIHAPSARTRNANRSPPRPLASRTPPAPAAPRMYDAATATGRSTGPSTSVPASGVRPRARAKSIDTVHHVRSRTRRLSSLAQRTGALPGSPIPSHPVPSHRLERAIPHSRLTYLARRPRALRLSRCP</sequence>
<dbReference type="Proteomes" id="UP000016930">
    <property type="component" value="Unassembled WGS sequence"/>
</dbReference>
<organism evidence="2 3">
    <name type="scientific">Ceriporiopsis subvermispora (strain B)</name>
    <name type="common">White-rot fungus</name>
    <name type="synonym">Gelatoporia subvermispora</name>
    <dbReference type="NCBI Taxonomy" id="914234"/>
    <lineage>
        <taxon>Eukaryota</taxon>
        <taxon>Fungi</taxon>
        <taxon>Dikarya</taxon>
        <taxon>Basidiomycota</taxon>
        <taxon>Agaricomycotina</taxon>
        <taxon>Agaricomycetes</taxon>
        <taxon>Polyporales</taxon>
        <taxon>Gelatoporiaceae</taxon>
        <taxon>Gelatoporia</taxon>
    </lineage>
</organism>
<feature type="compositionally biased region" description="Pro residues" evidence="1">
    <location>
        <begin position="50"/>
        <end position="67"/>
    </location>
</feature>
<feature type="compositionally biased region" description="Low complexity" evidence="1">
    <location>
        <begin position="1"/>
        <end position="24"/>
    </location>
</feature>
<reference evidence="2 3" key="1">
    <citation type="journal article" date="2012" name="Proc. Natl. Acad. Sci. U.S.A.">
        <title>Comparative genomics of Ceriporiopsis subvermispora and Phanerochaete chrysosporium provide insight into selective ligninolysis.</title>
        <authorList>
            <person name="Fernandez-Fueyo E."/>
            <person name="Ruiz-Duenas F.J."/>
            <person name="Ferreira P."/>
            <person name="Floudas D."/>
            <person name="Hibbett D.S."/>
            <person name="Canessa P."/>
            <person name="Larrondo L.F."/>
            <person name="James T.Y."/>
            <person name="Seelenfreund D."/>
            <person name="Lobos S."/>
            <person name="Polanco R."/>
            <person name="Tello M."/>
            <person name="Honda Y."/>
            <person name="Watanabe T."/>
            <person name="Watanabe T."/>
            <person name="Ryu J.S."/>
            <person name="Kubicek C.P."/>
            <person name="Schmoll M."/>
            <person name="Gaskell J."/>
            <person name="Hammel K.E."/>
            <person name="St John F.J."/>
            <person name="Vanden Wymelenberg A."/>
            <person name="Sabat G."/>
            <person name="Splinter BonDurant S."/>
            <person name="Syed K."/>
            <person name="Yadav J.S."/>
            <person name="Doddapaneni H."/>
            <person name="Subramanian V."/>
            <person name="Lavin J.L."/>
            <person name="Oguiza J.A."/>
            <person name="Perez G."/>
            <person name="Pisabarro A.G."/>
            <person name="Ramirez L."/>
            <person name="Santoyo F."/>
            <person name="Master E."/>
            <person name="Coutinho P.M."/>
            <person name="Henrissat B."/>
            <person name="Lombard V."/>
            <person name="Magnuson J.K."/>
            <person name="Kuees U."/>
            <person name="Hori C."/>
            <person name="Igarashi K."/>
            <person name="Samejima M."/>
            <person name="Held B.W."/>
            <person name="Barry K.W."/>
            <person name="LaButti K.M."/>
            <person name="Lapidus A."/>
            <person name="Lindquist E.A."/>
            <person name="Lucas S.M."/>
            <person name="Riley R."/>
            <person name="Salamov A.A."/>
            <person name="Hoffmeister D."/>
            <person name="Schwenk D."/>
            <person name="Hadar Y."/>
            <person name="Yarden O."/>
            <person name="de Vries R.P."/>
            <person name="Wiebenga A."/>
            <person name="Stenlid J."/>
            <person name="Eastwood D."/>
            <person name="Grigoriev I.V."/>
            <person name="Berka R.M."/>
            <person name="Blanchette R.A."/>
            <person name="Kersten P."/>
            <person name="Martinez A.T."/>
            <person name="Vicuna R."/>
            <person name="Cullen D."/>
        </authorList>
    </citation>
    <scope>NUCLEOTIDE SEQUENCE [LARGE SCALE GENOMIC DNA]</scope>
    <source>
        <strain evidence="2 3">B</strain>
    </source>
</reference>
<feature type="compositionally biased region" description="Pro residues" evidence="1">
    <location>
        <begin position="25"/>
        <end position="34"/>
    </location>
</feature>
<evidence type="ECO:0000256" key="1">
    <source>
        <dbReference type="SAM" id="MobiDB-lite"/>
    </source>
</evidence>
<feature type="compositionally biased region" description="Polar residues" evidence="1">
    <location>
        <begin position="176"/>
        <end position="187"/>
    </location>
</feature>